<feature type="compositionally biased region" description="Polar residues" evidence="1">
    <location>
        <begin position="1"/>
        <end position="10"/>
    </location>
</feature>
<reference evidence="2 3" key="1">
    <citation type="submission" date="2021-02" db="EMBL/GenBank/DDBJ databases">
        <title>Porcisia hertigi Genome sequencing and assembly.</title>
        <authorList>
            <person name="Almutairi H."/>
            <person name="Gatherer D."/>
        </authorList>
    </citation>
    <scope>NUCLEOTIDE SEQUENCE [LARGE SCALE GENOMIC DNA]</scope>
    <source>
        <strain evidence="2 3">C119</strain>
    </source>
</reference>
<dbReference type="OrthoDB" id="273591at2759"/>
<sequence>MPGPPFSNTLEPGVGSAAAAGESVSSTEASTVGHRSAKQPRHVAFLLERDPKDKEAAEAPRAARLGWRSSVGVRPAEERRSLSGRAETDALRQRALQCGEDFLRVASGLGYEVVAHTPMAFLKRGMTDTTAVPVAVARPEKHASPGFASSKSSTMRIATGAAPRSSPSVAATTLGLAATFSSHGTPAFLLERDPDSCSSRSSSLGTEERVGMVPVLSPLLHGGERCQRRLSIDAPLRGFEVQVPRTTGGHALTSRYPATFSSSHSLQEVISNYAADGNVRHTSPQRYSRAGFGAEHRTNDGANPPAPATLNNPRVLQSTPITGRPLPLSGSPSPHPALPPRTVFSTRGQPVSASLMAPGPQNNTFAFRLSMLDVTSSHATSNVSTSVSTEHLNGHEFSNAGGSQNTNNRFVTPFTDVLNTPVVRITDDDDWPRTTGRSIQ</sequence>
<comment type="caution">
    <text evidence="2">The sequence shown here is derived from an EMBL/GenBank/DDBJ whole genome shotgun (WGS) entry which is preliminary data.</text>
</comment>
<name>A0A836HTT2_9TRYP</name>
<keyword evidence="3" id="KW-1185">Reference proteome</keyword>
<organism evidence="2 3">
    <name type="scientific">Porcisia hertigi</name>
    <dbReference type="NCBI Taxonomy" id="2761500"/>
    <lineage>
        <taxon>Eukaryota</taxon>
        <taxon>Discoba</taxon>
        <taxon>Euglenozoa</taxon>
        <taxon>Kinetoplastea</taxon>
        <taxon>Metakinetoplastina</taxon>
        <taxon>Trypanosomatida</taxon>
        <taxon>Trypanosomatidae</taxon>
        <taxon>Leishmaniinae</taxon>
        <taxon>Porcisia</taxon>
    </lineage>
</organism>
<dbReference type="KEGG" id="phet:94286703"/>
<dbReference type="GeneID" id="94286703"/>
<dbReference type="Proteomes" id="UP000674318">
    <property type="component" value="Unassembled WGS sequence"/>
</dbReference>
<protein>
    <submittedName>
        <fullName evidence="2">Uncharacterized protein</fullName>
    </submittedName>
</protein>
<evidence type="ECO:0000313" key="3">
    <source>
        <dbReference type="Proteomes" id="UP000674318"/>
    </source>
</evidence>
<accession>A0A836HTT2</accession>
<dbReference type="RefSeq" id="XP_067752783.1">
    <property type="nucleotide sequence ID" value="XM_067896626.1"/>
</dbReference>
<dbReference type="AlphaFoldDB" id="A0A836HTT2"/>
<dbReference type="EMBL" id="JAFJZO010000036">
    <property type="protein sequence ID" value="KAG5490455.1"/>
    <property type="molecule type" value="Genomic_DNA"/>
</dbReference>
<feature type="region of interest" description="Disordered" evidence="1">
    <location>
        <begin position="318"/>
        <end position="337"/>
    </location>
</feature>
<evidence type="ECO:0000256" key="1">
    <source>
        <dbReference type="SAM" id="MobiDB-lite"/>
    </source>
</evidence>
<feature type="region of interest" description="Disordered" evidence="1">
    <location>
        <begin position="1"/>
        <end position="43"/>
    </location>
</feature>
<feature type="compositionally biased region" description="Low complexity" evidence="1">
    <location>
        <begin position="13"/>
        <end position="33"/>
    </location>
</feature>
<evidence type="ECO:0000313" key="2">
    <source>
        <dbReference type="EMBL" id="KAG5490455.1"/>
    </source>
</evidence>
<proteinExistence type="predicted"/>
<gene>
    <name evidence="2" type="ORF">JKF63_00575</name>
</gene>